<keyword evidence="2 5" id="KW-0812">Transmembrane</keyword>
<protein>
    <recommendedName>
        <fullName evidence="8">Intracellular septation protein A</fullName>
    </recommendedName>
</protein>
<dbReference type="InterPro" id="IPR006008">
    <property type="entry name" value="YciB"/>
</dbReference>
<proteinExistence type="inferred from homology"/>
<evidence type="ECO:0000256" key="3">
    <source>
        <dbReference type="ARBA" id="ARBA00022989"/>
    </source>
</evidence>
<name>A0A5C7JB58_9BACT</name>
<dbReference type="HAMAP" id="MF_00189">
    <property type="entry name" value="YciB"/>
    <property type="match status" value="1"/>
</dbReference>
<dbReference type="GO" id="GO:0005886">
    <property type="term" value="C:plasma membrane"/>
    <property type="evidence" value="ECO:0007669"/>
    <property type="project" value="TreeGrafter"/>
</dbReference>
<accession>A0A5C7JB58</accession>
<feature type="transmembrane region" description="Helical" evidence="5">
    <location>
        <begin position="148"/>
        <end position="166"/>
    </location>
</feature>
<dbReference type="PANTHER" id="PTHR36917:SF1">
    <property type="entry name" value="INNER MEMBRANE-SPANNING PROTEIN YCIB"/>
    <property type="match status" value="1"/>
</dbReference>
<dbReference type="AlphaFoldDB" id="A0A5C7JB58"/>
<feature type="transmembrane region" description="Helical" evidence="5">
    <location>
        <begin position="26"/>
        <end position="46"/>
    </location>
</feature>
<dbReference type="Pfam" id="PF04279">
    <property type="entry name" value="IspA"/>
    <property type="match status" value="1"/>
</dbReference>
<evidence type="ECO:0000313" key="7">
    <source>
        <dbReference type="Proteomes" id="UP000321026"/>
    </source>
</evidence>
<keyword evidence="3 5" id="KW-1133">Transmembrane helix</keyword>
<gene>
    <name evidence="6" type="ORF">E6Q11_00350</name>
</gene>
<evidence type="ECO:0000256" key="2">
    <source>
        <dbReference type="ARBA" id="ARBA00022692"/>
    </source>
</evidence>
<sequence length="187" mass="21887">MLTEWLIQFGPISTFFITFKLSGNNFFLATLVLMVGIIVGTTASVIRDRRLPWFPLYTAFFTLFFGGATLYFRDPHFLMVRDTFYDGIFGIVILIALSMKQNILKTFFLPLFALTERGWQVLAWRWAVFFLVMSTANEIVRHLVSPEIWVYFKVLSTVTFIVFGVYQLTLTHRERLPEESNRLGMRR</sequence>
<dbReference type="PANTHER" id="PTHR36917">
    <property type="entry name" value="INTRACELLULAR SEPTATION PROTEIN A-RELATED"/>
    <property type="match status" value="1"/>
</dbReference>
<reference evidence="6 7" key="1">
    <citation type="submission" date="2018-09" db="EMBL/GenBank/DDBJ databases">
        <title>Metagenome Assembled Genomes from an Advanced Water Purification Facility.</title>
        <authorList>
            <person name="Stamps B.W."/>
            <person name="Spear J.R."/>
        </authorList>
    </citation>
    <scope>NUCLEOTIDE SEQUENCE [LARGE SCALE GENOMIC DNA]</scope>
    <source>
        <strain evidence="6">Bin_63_2</strain>
    </source>
</reference>
<evidence type="ECO:0008006" key="8">
    <source>
        <dbReference type="Google" id="ProtNLM"/>
    </source>
</evidence>
<dbReference type="Proteomes" id="UP000321026">
    <property type="component" value="Unassembled WGS sequence"/>
</dbReference>
<comment type="caution">
    <text evidence="6">The sequence shown here is derived from an EMBL/GenBank/DDBJ whole genome shotgun (WGS) entry which is preliminary data.</text>
</comment>
<keyword evidence="1" id="KW-1003">Cell membrane</keyword>
<evidence type="ECO:0000256" key="5">
    <source>
        <dbReference type="SAM" id="Phobius"/>
    </source>
</evidence>
<evidence type="ECO:0000256" key="1">
    <source>
        <dbReference type="ARBA" id="ARBA00022475"/>
    </source>
</evidence>
<dbReference type="EMBL" id="SSDS01000006">
    <property type="protein sequence ID" value="TXG78795.1"/>
    <property type="molecule type" value="Genomic_DNA"/>
</dbReference>
<keyword evidence="4 5" id="KW-0472">Membrane</keyword>
<evidence type="ECO:0000256" key="4">
    <source>
        <dbReference type="ARBA" id="ARBA00023136"/>
    </source>
</evidence>
<feature type="transmembrane region" description="Helical" evidence="5">
    <location>
        <begin position="53"/>
        <end position="72"/>
    </location>
</feature>
<evidence type="ECO:0000313" key="6">
    <source>
        <dbReference type="EMBL" id="TXG78795.1"/>
    </source>
</evidence>
<organism evidence="6 7">
    <name type="scientific">Candidatus Dojkabacteria bacterium</name>
    <dbReference type="NCBI Taxonomy" id="2099670"/>
    <lineage>
        <taxon>Bacteria</taxon>
        <taxon>Candidatus Dojkabacteria</taxon>
    </lineage>
</organism>
<feature type="transmembrane region" description="Helical" evidence="5">
    <location>
        <begin position="118"/>
        <end position="136"/>
    </location>
</feature>